<feature type="compositionally biased region" description="Basic and acidic residues" evidence="1">
    <location>
        <begin position="131"/>
        <end position="144"/>
    </location>
</feature>
<evidence type="ECO:0000313" key="2">
    <source>
        <dbReference type="EnsemblPlants" id="TuG1812G0500003254.01.T01.cds360234"/>
    </source>
</evidence>
<dbReference type="EnsemblPlants" id="TuG1812G0500003254.01.T01">
    <property type="protein sequence ID" value="TuG1812G0500003254.01.T01.cds360234"/>
    <property type="gene ID" value="TuG1812G0500003254.01"/>
</dbReference>
<organism evidence="2 3">
    <name type="scientific">Triticum urartu</name>
    <name type="common">Red wild einkorn</name>
    <name type="synonym">Crithodium urartu</name>
    <dbReference type="NCBI Taxonomy" id="4572"/>
    <lineage>
        <taxon>Eukaryota</taxon>
        <taxon>Viridiplantae</taxon>
        <taxon>Streptophyta</taxon>
        <taxon>Embryophyta</taxon>
        <taxon>Tracheophyta</taxon>
        <taxon>Spermatophyta</taxon>
        <taxon>Magnoliopsida</taxon>
        <taxon>Liliopsida</taxon>
        <taxon>Poales</taxon>
        <taxon>Poaceae</taxon>
        <taxon>BOP clade</taxon>
        <taxon>Pooideae</taxon>
        <taxon>Triticodae</taxon>
        <taxon>Triticeae</taxon>
        <taxon>Triticinae</taxon>
        <taxon>Triticum</taxon>
    </lineage>
</organism>
<reference evidence="3" key="1">
    <citation type="journal article" date="2013" name="Nature">
        <title>Draft genome of the wheat A-genome progenitor Triticum urartu.</title>
        <authorList>
            <person name="Ling H.Q."/>
            <person name="Zhao S."/>
            <person name="Liu D."/>
            <person name="Wang J."/>
            <person name="Sun H."/>
            <person name="Zhang C."/>
            <person name="Fan H."/>
            <person name="Li D."/>
            <person name="Dong L."/>
            <person name="Tao Y."/>
            <person name="Gao C."/>
            <person name="Wu H."/>
            <person name="Li Y."/>
            <person name="Cui Y."/>
            <person name="Guo X."/>
            <person name="Zheng S."/>
            <person name="Wang B."/>
            <person name="Yu K."/>
            <person name="Liang Q."/>
            <person name="Yang W."/>
            <person name="Lou X."/>
            <person name="Chen J."/>
            <person name="Feng M."/>
            <person name="Jian J."/>
            <person name="Zhang X."/>
            <person name="Luo G."/>
            <person name="Jiang Y."/>
            <person name="Liu J."/>
            <person name="Wang Z."/>
            <person name="Sha Y."/>
            <person name="Zhang B."/>
            <person name="Wu H."/>
            <person name="Tang D."/>
            <person name="Shen Q."/>
            <person name="Xue P."/>
            <person name="Zou S."/>
            <person name="Wang X."/>
            <person name="Liu X."/>
            <person name="Wang F."/>
            <person name="Yang Y."/>
            <person name="An X."/>
            <person name="Dong Z."/>
            <person name="Zhang K."/>
            <person name="Zhang X."/>
            <person name="Luo M.C."/>
            <person name="Dvorak J."/>
            <person name="Tong Y."/>
            <person name="Wang J."/>
            <person name="Yang H."/>
            <person name="Li Z."/>
            <person name="Wang D."/>
            <person name="Zhang A."/>
            <person name="Wang J."/>
        </authorList>
    </citation>
    <scope>NUCLEOTIDE SEQUENCE</scope>
    <source>
        <strain evidence="3">cv. G1812</strain>
    </source>
</reference>
<feature type="compositionally biased region" description="Basic residues" evidence="1">
    <location>
        <begin position="44"/>
        <end position="54"/>
    </location>
</feature>
<feature type="compositionally biased region" description="Low complexity" evidence="1">
    <location>
        <begin position="30"/>
        <end position="39"/>
    </location>
</feature>
<sequence length="234" mass="23776">AASVAWTAPGRLHLASSSPSALLRPPPRACTPRTPAPRLGTSRRTSRGCARRPPSRAPTPRACPGTRCAASPSAAAPSPRGPCAWPAPSPARRSALPARRAPGRGPGRRAARGRTGGARPCACRRGRRTRGVGEVERGPVGRERVVAAEAADGEGDGDAHGLAVPDVAPDAGERVAGEVEAVLAVAVDVEEGHDYRRVEAGVAGFPERALVLVLAPEDGELAGLPRGGGRNGAG</sequence>
<reference evidence="2" key="3">
    <citation type="submission" date="2022-06" db="UniProtKB">
        <authorList>
            <consortium name="EnsemblPlants"/>
        </authorList>
    </citation>
    <scope>IDENTIFICATION</scope>
</reference>
<accession>A0A8R7UK31</accession>
<proteinExistence type="predicted"/>
<dbReference type="AlphaFoldDB" id="A0A8R7UK31"/>
<feature type="compositionally biased region" description="Low complexity" evidence="1">
    <location>
        <begin position="69"/>
        <end position="78"/>
    </location>
</feature>
<keyword evidence="3" id="KW-1185">Reference proteome</keyword>
<evidence type="ECO:0000256" key="1">
    <source>
        <dbReference type="SAM" id="MobiDB-lite"/>
    </source>
</evidence>
<dbReference type="Proteomes" id="UP000015106">
    <property type="component" value="Chromosome 5"/>
</dbReference>
<feature type="compositionally biased region" description="Low complexity" evidence="1">
    <location>
        <begin position="90"/>
        <end position="100"/>
    </location>
</feature>
<feature type="region of interest" description="Disordered" evidence="1">
    <location>
        <begin position="1"/>
        <end position="144"/>
    </location>
</feature>
<evidence type="ECO:0000313" key="3">
    <source>
        <dbReference type="Proteomes" id="UP000015106"/>
    </source>
</evidence>
<reference evidence="2" key="2">
    <citation type="submission" date="2018-03" db="EMBL/GenBank/DDBJ databases">
        <title>The Triticum urartu genome reveals the dynamic nature of wheat genome evolution.</title>
        <authorList>
            <person name="Ling H."/>
            <person name="Ma B."/>
            <person name="Shi X."/>
            <person name="Liu H."/>
            <person name="Dong L."/>
            <person name="Sun H."/>
            <person name="Cao Y."/>
            <person name="Gao Q."/>
            <person name="Zheng S."/>
            <person name="Li Y."/>
            <person name="Yu Y."/>
            <person name="Du H."/>
            <person name="Qi M."/>
            <person name="Li Y."/>
            <person name="Yu H."/>
            <person name="Cui Y."/>
            <person name="Wang N."/>
            <person name="Chen C."/>
            <person name="Wu H."/>
            <person name="Zhao Y."/>
            <person name="Zhang J."/>
            <person name="Li Y."/>
            <person name="Zhou W."/>
            <person name="Zhang B."/>
            <person name="Hu W."/>
            <person name="Eijk M."/>
            <person name="Tang J."/>
            <person name="Witsenboer H."/>
            <person name="Zhao S."/>
            <person name="Li Z."/>
            <person name="Zhang A."/>
            <person name="Wang D."/>
            <person name="Liang C."/>
        </authorList>
    </citation>
    <scope>NUCLEOTIDE SEQUENCE [LARGE SCALE GENOMIC DNA]</scope>
    <source>
        <strain evidence="2">cv. G1812</strain>
    </source>
</reference>
<protein>
    <submittedName>
        <fullName evidence="2">Uncharacterized protein</fullName>
    </submittedName>
</protein>
<name>A0A8R7UK31_TRIUA</name>
<dbReference type="Gramene" id="TuG1812G0500003254.01.T01">
    <property type="protein sequence ID" value="TuG1812G0500003254.01.T01.cds360234"/>
    <property type="gene ID" value="TuG1812G0500003254.01"/>
</dbReference>
<feature type="compositionally biased region" description="Low complexity" evidence="1">
    <location>
        <begin position="11"/>
        <end position="23"/>
    </location>
</feature>